<evidence type="ECO:0000256" key="2">
    <source>
        <dbReference type="SAM" id="SignalP"/>
    </source>
</evidence>
<feature type="coiled-coil region" evidence="1">
    <location>
        <begin position="57"/>
        <end position="88"/>
    </location>
</feature>
<dbReference type="AlphaFoldDB" id="A0A2L2YLG8"/>
<sequence length="125" mass="14551">MGASYICKIIFVFFSLTVTAVRTEKRTLSCDNICKGIRFPGKLGGCNCNYVIFTKRSSQLSRSLETEVENLEELRQKLFGKIDTNENTEYETLDEKDVNHLEFPRNFIDILKKRIGRPIMRNLDY</sequence>
<evidence type="ECO:0000256" key="1">
    <source>
        <dbReference type="SAM" id="Coils"/>
    </source>
</evidence>
<keyword evidence="2" id="KW-0732">Signal</keyword>
<dbReference type="EMBL" id="IAAA01031193">
    <property type="protein sequence ID" value="LAA08827.1"/>
    <property type="molecule type" value="mRNA"/>
</dbReference>
<feature type="chain" id="PRO_5014701534" evidence="2">
    <location>
        <begin position="24"/>
        <end position="125"/>
    </location>
</feature>
<protein>
    <submittedName>
        <fullName evidence="3">Uncharacterized protein</fullName>
    </submittedName>
</protein>
<dbReference type="RefSeq" id="XP_015931126.1">
    <property type="nucleotide sequence ID" value="XM_016075640.3"/>
</dbReference>
<dbReference type="OrthoDB" id="6426431at2759"/>
<accession>A0A2L2YLG8</accession>
<evidence type="ECO:0000313" key="3">
    <source>
        <dbReference type="EMBL" id="LAA08827.1"/>
    </source>
</evidence>
<name>A0A2L2YLG8_PARTP</name>
<dbReference type="OMA" id="MSCDTIC"/>
<reference evidence="3" key="1">
    <citation type="journal article" date="2016" name="Mol. Ecol. Resour.">
        <title>Evaluation of the impact of RNA preservation methods of spiders for de novo transcriptome assembly.</title>
        <authorList>
            <person name="Kono N."/>
            <person name="Nakamura H."/>
            <person name="Ito Y."/>
            <person name="Tomita M."/>
            <person name="Arakawa K."/>
        </authorList>
    </citation>
    <scope>NUCLEOTIDE SEQUENCE</scope>
    <source>
        <tissue evidence="3">Whole body</tissue>
    </source>
</reference>
<feature type="signal peptide" evidence="2">
    <location>
        <begin position="1"/>
        <end position="23"/>
    </location>
</feature>
<keyword evidence="1" id="KW-0175">Coiled coil</keyword>
<dbReference type="KEGG" id="ptep:107457475"/>
<dbReference type="GeneID" id="107457475"/>
<proteinExistence type="evidence at transcript level"/>
<organism evidence="3">
    <name type="scientific">Parasteatoda tepidariorum</name>
    <name type="common">Common house spider</name>
    <name type="synonym">Achaearanea tepidariorum</name>
    <dbReference type="NCBI Taxonomy" id="114398"/>
    <lineage>
        <taxon>Eukaryota</taxon>
        <taxon>Metazoa</taxon>
        <taxon>Ecdysozoa</taxon>
        <taxon>Arthropoda</taxon>
        <taxon>Chelicerata</taxon>
        <taxon>Arachnida</taxon>
        <taxon>Araneae</taxon>
        <taxon>Araneomorphae</taxon>
        <taxon>Entelegynae</taxon>
        <taxon>Araneoidea</taxon>
        <taxon>Theridiidae</taxon>
        <taxon>Parasteatoda</taxon>
    </lineage>
</organism>